<gene>
    <name evidence="3" type="ORF">N7U62_15775</name>
</gene>
<dbReference type="Gene3D" id="3.40.50.720">
    <property type="entry name" value="NAD(P)-binding Rossmann-like Domain"/>
    <property type="match status" value="1"/>
</dbReference>
<reference evidence="3 4" key="1">
    <citation type="submission" date="2022-10" db="EMBL/GenBank/DDBJ databases">
        <title>Comparative genomics and taxonomic characterization of three novel marine species of genus Reichenbachiella exhibiting antioxidant and polysaccharide degradation activities.</title>
        <authorList>
            <person name="Muhammad N."/>
            <person name="Lee Y.-J."/>
            <person name="Ko J."/>
            <person name="Kim S.-G."/>
        </authorList>
    </citation>
    <scope>NUCLEOTIDE SEQUENCE [LARGE SCALE GENOMIC DNA]</scope>
    <source>
        <strain evidence="3 4">ABR2-5</strain>
    </source>
</reference>
<evidence type="ECO:0000313" key="4">
    <source>
        <dbReference type="Proteomes" id="UP001300692"/>
    </source>
</evidence>
<dbReference type="InterPro" id="IPR050425">
    <property type="entry name" value="NAD(P)_dehydrat-like"/>
</dbReference>
<dbReference type="EMBL" id="JAOYOD010000001">
    <property type="protein sequence ID" value="MCV9388140.1"/>
    <property type="molecule type" value="Genomic_DNA"/>
</dbReference>
<evidence type="ECO:0000259" key="2">
    <source>
        <dbReference type="Pfam" id="PF01370"/>
    </source>
</evidence>
<comment type="caution">
    <text evidence="3">The sequence shown here is derived from an EMBL/GenBank/DDBJ whole genome shotgun (WGS) entry which is preliminary data.</text>
</comment>
<proteinExistence type="predicted"/>
<protein>
    <submittedName>
        <fullName evidence="3">NAD-dependent epimerase/dehydratase family protein</fullName>
    </submittedName>
</protein>
<organism evidence="3 4">
    <name type="scientific">Reichenbachiella ulvae</name>
    <dbReference type="NCBI Taxonomy" id="2980104"/>
    <lineage>
        <taxon>Bacteria</taxon>
        <taxon>Pseudomonadati</taxon>
        <taxon>Bacteroidota</taxon>
        <taxon>Cytophagia</taxon>
        <taxon>Cytophagales</taxon>
        <taxon>Reichenbachiellaceae</taxon>
        <taxon>Reichenbachiella</taxon>
    </lineage>
</organism>
<sequence length="362" mass="41089">MMNSPDLNEPNPHILSREFPVLVTGGAGYMASWLVKYLLEDGYKVRVTVRKLDDEDRYRHLTKIAERSKGSLELFEADLLDPEAFKNCMNGCNIVFHTASPYKTKGIKNPQKELIDPSFEGTRNVLNAVNKAHSVRKVIFTSAISAIYGDATDIKGLEVDAFTEAYWNKSSNLKYQPLGFAKTVAEREAWKIHDEQSRWKMATLNPALCIGPSLTTYSMSRSFDFIRQLADGTYEAGVPDLQYGLVDVRDVAHAHIFAAQDEYATGRFILAHEVKSMLEVATILRKKFGDSFPFPTKLLSNRMLYFFGFTKGLSRKFVMENVGKTLKIDNTKSRHELGVYYKPIDEAAIEMLDFIVDYNMLK</sequence>
<keyword evidence="1" id="KW-0560">Oxidoreductase</keyword>
<dbReference type="SUPFAM" id="SSF51735">
    <property type="entry name" value="NAD(P)-binding Rossmann-fold domains"/>
    <property type="match status" value="1"/>
</dbReference>
<name>A0ABT3CXD1_9BACT</name>
<dbReference type="Proteomes" id="UP001300692">
    <property type="component" value="Unassembled WGS sequence"/>
</dbReference>
<dbReference type="RefSeq" id="WP_264138971.1">
    <property type="nucleotide sequence ID" value="NZ_JAOYOD010000001.1"/>
</dbReference>
<accession>A0ABT3CXD1</accession>
<evidence type="ECO:0000256" key="1">
    <source>
        <dbReference type="ARBA" id="ARBA00023002"/>
    </source>
</evidence>
<keyword evidence="4" id="KW-1185">Reference proteome</keyword>
<dbReference type="PANTHER" id="PTHR10366:SF812">
    <property type="entry name" value="VPS9 DOMAIN-CONTAINING PROTEIN"/>
    <property type="match status" value="1"/>
</dbReference>
<dbReference type="InterPro" id="IPR036291">
    <property type="entry name" value="NAD(P)-bd_dom_sf"/>
</dbReference>
<dbReference type="PANTHER" id="PTHR10366">
    <property type="entry name" value="NAD DEPENDENT EPIMERASE/DEHYDRATASE"/>
    <property type="match status" value="1"/>
</dbReference>
<dbReference type="InterPro" id="IPR001509">
    <property type="entry name" value="Epimerase_deHydtase"/>
</dbReference>
<feature type="domain" description="NAD-dependent epimerase/dehydratase" evidence="2">
    <location>
        <begin position="21"/>
        <end position="261"/>
    </location>
</feature>
<evidence type="ECO:0000313" key="3">
    <source>
        <dbReference type="EMBL" id="MCV9388140.1"/>
    </source>
</evidence>
<dbReference type="Pfam" id="PF01370">
    <property type="entry name" value="Epimerase"/>
    <property type="match status" value="1"/>
</dbReference>